<feature type="coiled-coil region" evidence="1">
    <location>
        <begin position="962"/>
        <end position="1024"/>
    </location>
</feature>
<feature type="coiled-coil region" evidence="1">
    <location>
        <begin position="474"/>
        <end position="515"/>
    </location>
</feature>
<evidence type="ECO:0000313" key="4">
    <source>
        <dbReference type="EMBL" id="ANZ74192.1"/>
    </source>
</evidence>
<evidence type="ECO:0000313" key="5">
    <source>
        <dbReference type="Proteomes" id="UP000094565"/>
    </source>
</evidence>
<evidence type="ECO:0000256" key="2">
    <source>
        <dbReference type="SAM" id="MobiDB-lite"/>
    </source>
</evidence>
<organism evidence="4 5">
    <name type="scientific">Komagataella pastoris</name>
    <name type="common">Yeast</name>
    <name type="synonym">Pichia pastoris</name>
    <dbReference type="NCBI Taxonomy" id="4922"/>
    <lineage>
        <taxon>Eukaryota</taxon>
        <taxon>Fungi</taxon>
        <taxon>Dikarya</taxon>
        <taxon>Ascomycota</taxon>
        <taxon>Saccharomycotina</taxon>
        <taxon>Pichiomycetes</taxon>
        <taxon>Pichiales</taxon>
        <taxon>Pichiaceae</taxon>
        <taxon>Komagataella</taxon>
    </lineage>
</organism>
<dbReference type="CDD" id="cd13365">
    <property type="entry name" value="PH_PLC_plant-like"/>
    <property type="match status" value="1"/>
</dbReference>
<accession>A0A1B2J896</accession>
<dbReference type="Pfam" id="PF12814">
    <property type="entry name" value="Mcp5_PH"/>
    <property type="match status" value="1"/>
</dbReference>
<dbReference type="GO" id="GO:0015631">
    <property type="term" value="F:tubulin binding"/>
    <property type="evidence" value="ECO:0007669"/>
    <property type="project" value="TreeGrafter"/>
</dbReference>
<feature type="region of interest" description="Disordered" evidence="2">
    <location>
        <begin position="1"/>
        <end position="20"/>
    </location>
</feature>
<dbReference type="InterPro" id="IPR024774">
    <property type="entry name" value="PH_dom-Mcp5-type"/>
</dbReference>
<dbReference type="PANTHER" id="PTHR28190:SF1">
    <property type="entry name" value="NUCLEAR MIGRATION PROTEIN NUM1"/>
    <property type="match status" value="1"/>
</dbReference>
<feature type="domain" description="Pleckstrin homology" evidence="3">
    <location>
        <begin position="1478"/>
        <end position="1596"/>
    </location>
</feature>
<dbReference type="GO" id="GO:0005739">
    <property type="term" value="C:mitochondrion"/>
    <property type="evidence" value="ECO:0007669"/>
    <property type="project" value="TreeGrafter"/>
</dbReference>
<dbReference type="EMBL" id="CP014584">
    <property type="protein sequence ID" value="ANZ74192.1"/>
    <property type="molecule type" value="Genomic_DNA"/>
</dbReference>
<dbReference type="PANTHER" id="PTHR28190">
    <property type="entry name" value="NUCLEAR MIGRATION PROTEIN NUM1"/>
    <property type="match status" value="1"/>
</dbReference>
<sequence>MVHNDNKMELKDTNQNLPFQLPPLPKKLKNGHQDSKFLPSLPALPLKSPTQKKTNKIDFLTDISDNLLVECRKLNSDNQKLKSRLKQKVRENEDLAEKINHQAIFSKKLEQEQQRLRDSNWSLETKLQDAYDEVSFAKSSNIKFVKELKLKTDQFEMLNREMENLKDEKLSLTDKISTLEGRSGSELEELKNMNSSLNEENELLHRQVNSLKTQLDQKLPIPDKNLSPINQSKYMDYELADTLVGETPALLNNLSTSDTIKQLRLSLMKIKNEKKELEDLLKTGNLFTEIGLNSDGSKILYPMQDSRSMVSCQWDDEIQNHPLNENYIHRSSSNASKKVQNLVKGVSEKEVAEFNDAVNIMEATQLETVSSNDGAICQLSDKVTFKKSCNQVSSGKHELLKSELLEVRDANEVSKTNLICFQEREEFLEIFVSKLQSDLKSAAGENENLAMTLLQATEEQKCVKDTNGIISAELSLLKESNNDLEKEILRITQENKQLTRELSAIHNETKSLTSEKISACELARNLETKLSDSEKHVLVLEPSISLLKEELKDVHASHSKSLEAKDTIINDLRMQLSKLELSFNELTADRKNILTKVQTLETNNANLQFNITTLDSEYQKTINELTVTKGIASELQQKLSEQMQVNSTLNADALSLKTQEEDLKCRISLLEVEKETLTKMLSSLEVSLNESQLAVNFYKDTIAKVNMQLKEFGKEHSSKDDFVLNLTNKLEMSERNNILLQSNFDQLKELTEVSSSKLIDLESQLKVCKIQIDTKDSHFLILNQEKEKLVHQLDESTRQLNEMKNTRDEQFRNVVELEKKQEDTISKYKSLQNEMMSLNQSLIENKDFYEKEKLNLVLQVSEIKRQDIELQHQVSNLTEQLKCSEREPSSLMMEGENVVPRTEREVALSQELIQEQVIDLEDEDEESDTQGRKSSILNPTSVDITDQNLSLERDASLSKLEVESLKKEVSKLEIARSDLQEDILKMTNQKLSLQRQNSSLESSNAELEVQLNLSQSKIAESEASLLNSKSKIPEYILKCMSVNPEKSASNNVSVALESSSADTESSDVVKDTGCKLESAIGDSQCWMNDYQQETSLLSKKAALLLLQQEATKNEREQVSDGPKIMNRLADEKHKKEEAEKLIVEQKKSTNEFKCTPVTCEKISTEESIPPKVNIDGNTSLLETKTTILGHLIDKFSTQEDTMIQEFNLSSPQNSLDIGSQESLQCCKTLKKEIDQLLMLQESSKSVEESTNNVFATRSEVHNSTKQDNELSIDYLKTVQPKGVISRGNQDTIPSCDDGQKSASISIPQIKYDRLTYELDLLKEKQKDIEKKYLDKIIDNKCCVVELDELQRLKECQNVNTEAFKELINDNNLLAISKKAYIATTVFKHPDPDNVVVLPITYYNKLTRSHEAVKKNKDREATDAGLDPFSSSLPSYHVREQSNVVHDPEITIARTLSPAVTSHTERTVNTNISLTNRNMMPLITQTVIGEYLYKYHRKLGILSSISESRHERYFWVHPYSMTLYWSDINPVLSNPSDNKVKALAITGVRSVDDNNPLPPGLYHKSIIVQSIERSIKITCASRQRHNIWLNSMKYLLARSTEDLEFDENPEISSMAIRVTAQDSAITRPGSFRHNLPRSRSVVHDRRLNTKSSIGN</sequence>
<dbReference type="Proteomes" id="UP000094565">
    <property type="component" value="Chromosome 1"/>
</dbReference>
<feature type="region of interest" description="Disordered" evidence="2">
    <location>
        <begin position="917"/>
        <end position="939"/>
    </location>
</feature>
<feature type="coiled-coil region" evidence="1">
    <location>
        <begin position="64"/>
        <end position="102"/>
    </location>
</feature>
<feature type="compositionally biased region" description="Acidic residues" evidence="2">
    <location>
        <begin position="918"/>
        <end position="928"/>
    </location>
</feature>
<dbReference type="OrthoDB" id="3981091at2759"/>
<gene>
    <name evidence="4" type="ORF">ATY40_BA7501043</name>
</gene>
<keyword evidence="5" id="KW-1185">Reference proteome</keyword>
<dbReference type="SUPFAM" id="SSF57997">
    <property type="entry name" value="Tropomyosin"/>
    <property type="match status" value="1"/>
</dbReference>
<dbReference type="GO" id="GO:0000226">
    <property type="term" value="P:microtubule cytoskeleton organization"/>
    <property type="evidence" value="ECO:0007669"/>
    <property type="project" value="TreeGrafter"/>
</dbReference>
<feature type="coiled-coil region" evidence="1">
    <location>
        <begin position="786"/>
        <end position="834"/>
    </location>
</feature>
<protein>
    <submittedName>
        <fullName evidence="4">BA75_01043T0</fullName>
    </submittedName>
</protein>
<feature type="compositionally biased region" description="Basic and acidic residues" evidence="2">
    <location>
        <begin position="1"/>
        <end position="12"/>
    </location>
</feature>
<dbReference type="InterPro" id="IPR053005">
    <property type="entry name" value="Nuclear_Pos-Cytoskel_Interact"/>
</dbReference>
<reference evidence="4 5" key="1">
    <citation type="submission" date="2016-02" db="EMBL/GenBank/DDBJ databases">
        <title>Comparative genomic and transcriptomic foundation for Pichia pastoris.</title>
        <authorList>
            <person name="Love K.R."/>
            <person name="Shah K.A."/>
            <person name="Whittaker C.A."/>
            <person name="Wu J."/>
            <person name="Bartlett M.C."/>
            <person name="Ma D."/>
            <person name="Leeson R.L."/>
            <person name="Priest M."/>
            <person name="Young S.K."/>
            <person name="Love J.C."/>
        </authorList>
    </citation>
    <scope>NUCLEOTIDE SEQUENCE [LARGE SCALE GENOMIC DNA]</scope>
    <source>
        <strain evidence="4 5">ATCC 28485</strain>
    </source>
</reference>
<evidence type="ECO:0000259" key="3">
    <source>
        <dbReference type="Pfam" id="PF12814"/>
    </source>
</evidence>
<evidence type="ECO:0000256" key="1">
    <source>
        <dbReference type="SAM" id="Coils"/>
    </source>
</evidence>
<proteinExistence type="predicted"/>
<dbReference type="GO" id="GO:0032065">
    <property type="term" value="P:maintenance of protein location in cell cortex"/>
    <property type="evidence" value="ECO:0007669"/>
    <property type="project" value="InterPro"/>
</dbReference>
<dbReference type="GO" id="GO:0005938">
    <property type="term" value="C:cell cortex"/>
    <property type="evidence" value="ECO:0007669"/>
    <property type="project" value="InterPro"/>
</dbReference>
<name>A0A1B2J896_PICPA</name>
<dbReference type="GO" id="GO:0005543">
    <property type="term" value="F:phospholipid binding"/>
    <property type="evidence" value="ECO:0007669"/>
    <property type="project" value="InterPro"/>
</dbReference>
<keyword evidence="1" id="KW-0175">Coiled coil</keyword>
<feature type="coiled-coil region" evidence="1">
    <location>
        <begin position="145"/>
        <end position="214"/>
    </location>
</feature>